<dbReference type="SUPFAM" id="SSF53187">
    <property type="entry name" value="Zn-dependent exopeptidases"/>
    <property type="match status" value="1"/>
</dbReference>
<accession>A0AAN8WR99</accession>
<evidence type="ECO:0000313" key="2">
    <source>
        <dbReference type="Proteomes" id="UP001381693"/>
    </source>
</evidence>
<protein>
    <submittedName>
        <fullName evidence="1">Uncharacterized protein</fullName>
    </submittedName>
</protein>
<comment type="caution">
    <text evidence="1">The sequence shown here is derived from an EMBL/GenBank/DDBJ whole genome shotgun (WGS) entry which is preliminary data.</text>
</comment>
<dbReference type="PANTHER" id="PTHR10404">
    <property type="entry name" value="N-ACETYLATED-ALPHA-LINKED ACIDIC DIPEPTIDASE"/>
    <property type="match status" value="1"/>
</dbReference>
<dbReference type="PANTHER" id="PTHR10404:SF77">
    <property type="entry name" value="GLUTAMATE CARBOXYPEPTIDASE 2 HOMOLOG"/>
    <property type="match status" value="1"/>
</dbReference>
<dbReference type="AlphaFoldDB" id="A0AAN8WR99"/>
<dbReference type="EMBL" id="JAXCGZ010015235">
    <property type="protein sequence ID" value="KAK7070800.1"/>
    <property type="molecule type" value="Genomic_DNA"/>
</dbReference>
<reference evidence="1 2" key="1">
    <citation type="submission" date="2023-11" db="EMBL/GenBank/DDBJ databases">
        <title>Halocaridina rubra genome assembly.</title>
        <authorList>
            <person name="Smith C."/>
        </authorList>
    </citation>
    <scope>NUCLEOTIDE SEQUENCE [LARGE SCALE GENOMIC DNA]</scope>
    <source>
        <strain evidence="1">EP-1</strain>
        <tissue evidence="1">Whole</tissue>
    </source>
</reference>
<dbReference type="Proteomes" id="UP001381693">
    <property type="component" value="Unassembled WGS sequence"/>
</dbReference>
<gene>
    <name evidence="1" type="ORF">SK128_019330</name>
</gene>
<name>A0AAN8WR99_HALRR</name>
<dbReference type="GO" id="GO:0004180">
    <property type="term" value="F:carboxypeptidase activity"/>
    <property type="evidence" value="ECO:0007669"/>
    <property type="project" value="TreeGrafter"/>
</dbReference>
<dbReference type="Gene3D" id="3.40.630.10">
    <property type="entry name" value="Zn peptidases"/>
    <property type="match status" value="1"/>
</dbReference>
<sequence length="89" mass="10483">MERLVEDKWETELDFRNKMINLVDTDNLRNNLMELTDRPHLAGTKRDEELAKMIKSRFDDAGFDTSDLVPYNVLLSRPNPDSPNLPRYM</sequence>
<proteinExistence type="predicted"/>
<dbReference type="InterPro" id="IPR039373">
    <property type="entry name" value="Peptidase_M28B"/>
</dbReference>
<keyword evidence="2" id="KW-1185">Reference proteome</keyword>
<organism evidence="1 2">
    <name type="scientific">Halocaridina rubra</name>
    <name type="common">Hawaiian red shrimp</name>
    <dbReference type="NCBI Taxonomy" id="373956"/>
    <lineage>
        <taxon>Eukaryota</taxon>
        <taxon>Metazoa</taxon>
        <taxon>Ecdysozoa</taxon>
        <taxon>Arthropoda</taxon>
        <taxon>Crustacea</taxon>
        <taxon>Multicrustacea</taxon>
        <taxon>Malacostraca</taxon>
        <taxon>Eumalacostraca</taxon>
        <taxon>Eucarida</taxon>
        <taxon>Decapoda</taxon>
        <taxon>Pleocyemata</taxon>
        <taxon>Caridea</taxon>
        <taxon>Atyoidea</taxon>
        <taxon>Atyidae</taxon>
        <taxon>Halocaridina</taxon>
    </lineage>
</organism>
<evidence type="ECO:0000313" key="1">
    <source>
        <dbReference type="EMBL" id="KAK7070800.1"/>
    </source>
</evidence>